<dbReference type="PANTHER" id="PTHR11877">
    <property type="entry name" value="HYDROXYMETHYLGLUTARYL-COA SYNTHASE"/>
    <property type="match status" value="1"/>
</dbReference>
<feature type="domain" description="Chalcone/stilbene synthase N-terminal" evidence="3">
    <location>
        <begin position="102"/>
        <end position="202"/>
    </location>
</feature>
<evidence type="ECO:0000256" key="1">
    <source>
        <dbReference type="ARBA" id="ARBA00005531"/>
    </source>
</evidence>
<dbReference type="RefSeq" id="WP_145433892.1">
    <property type="nucleotide sequence ID" value="NZ_CP036339.1"/>
</dbReference>
<dbReference type="Proteomes" id="UP000317909">
    <property type="component" value="Chromosome"/>
</dbReference>
<dbReference type="EMBL" id="CP036339">
    <property type="protein sequence ID" value="QDT74102.1"/>
    <property type="molecule type" value="Genomic_DNA"/>
</dbReference>
<proteinExistence type="inferred from homology"/>
<protein>
    <submittedName>
        <fullName evidence="5">Alpha-pyrone synthesis polyketide synthase-like Pks11</fullName>
        <ecNumber evidence="5">2.3.1.-</ecNumber>
    </submittedName>
</protein>
<accession>A0A517U0F0</accession>
<evidence type="ECO:0000256" key="2">
    <source>
        <dbReference type="ARBA" id="ARBA00022679"/>
    </source>
</evidence>
<feature type="domain" description="Chalcone/stilbene synthase C-terminal" evidence="4">
    <location>
        <begin position="247"/>
        <end position="322"/>
    </location>
</feature>
<keyword evidence="6" id="KW-1185">Reference proteome</keyword>
<dbReference type="PANTHER" id="PTHR11877:SF46">
    <property type="entry name" value="TYPE III POLYKETIDE SYNTHASE A"/>
    <property type="match status" value="1"/>
</dbReference>
<dbReference type="InterPro" id="IPR012328">
    <property type="entry name" value="Chalcone/stilbene_synt_C"/>
</dbReference>
<dbReference type="AlphaFoldDB" id="A0A517U0F0"/>
<gene>
    <name evidence="5" type="ORF">I41_32970</name>
</gene>
<reference evidence="5 6" key="1">
    <citation type="submission" date="2019-02" db="EMBL/GenBank/DDBJ databases">
        <title>Deep-cultivation of Planctomycetes and their phenomic and genomic characterization uncovers novel biology.</title>
        <authorList>
            <person name="Wiegand S."/>
            <person name="Jogler M."/>
            <person name="Boedeker C."/>
            <person name="Pinto D."/>
            <person name="Vollmers J."/>
            <person name="Rivas-Marin E."/>
            <person name="Kohn T."/>
            <person name="Peeters S.H."/>
            <person name="Heuer A."/>
            <person name="Rast P."/>
            <person name="Oberbeckmann S."/>
            <person name="Bunk B."/>
            <person name="Jeske O."/>
            <person name="Meyerdierks A."/>
            <person name="Storesund J.E."/>
            <person name="Kallscheuer N."/>
            <person name="Luecker S."/>
            <person name="Lage O.M."/>
            <person name="Pohl T."/>
            <person name="Merkel B.J."/>
            <person name="Hornburger P."/>
            <person name="Mueller R.-W."/>
            <person name="Bruemmer F."/>
            <person name="Labrenz M."/>
            <person name="Spormann A.M."/>
            <person name="Op den Camp H."/>
            <person name="Overmann J."/>
            <person name="Amann R."/>
            <person name="Jetten M.S.M."/>
            <person name="Mascher T."/>
            <person name="Medema M.H."/>
            <person name="Devos D.P."/>
            <person name="Kaster A.-K."/>
            <person name="Ovreas L."/>
            <person name="Rohde M."/>
            <person name="Galperin M.Y."/>
            <person name="Jogler C."/>
        </authorList>
    </citation>
    <scope>NUCLEOTIDE SEQUENCE [LARGE SCALE GENOMIC DNA]</scope>
    <source>
        <strain evidence="5 6">I41</strain>
    </source>
</reference>
<evidence type="ECO:0000313" key="6">
    <source>
        <dbReference type="Proteomes" id="UP000317909"/>
    </source>
</evidence>
<evidence type="ECO:0000313" key="5">
    <source>
        <dbReference type="EMBL" id="QDT74102.1"/>
    </source>
</evidence>
<dbReference type="InterPro" id="IPR011141">
    <property type="entry name" value="Polyketide_synthase_type-III"/>
</dbReference>
<name>A0A517U0F0_9BACT</name>
<dbReference type="Pfam" id="PF02797">
    <property type="entry name" value="Chal_sti_synt_C"/>
    <property type="match status" value="1"/>
</dbReference>
<dbReference type="GO" id="GO:0030639">
    <property type="term" value="P:polyketide biosynthetic process"/>
    <property type="evidence" value="ECO:0007669"/>
    <property type="project" value="TreeGrafter"/>
</dbReference>
<evidence type="ECO:0000259" key="4">
    <source>
        <dbReference type="Pfam" id="PF02797"/>
    </source>
</evidence>
<dbReference type="SUPFAM" id="SSF53901">
    <property type="entry name" value="Thiolase-like"/>
    <property type="match status" value="2"/>
</dbReference>
<dbReference type="Pfam" id="PF00195">
    <property type="entry name" value="Chal_sti_synt_N"/>
    <property type="match status" value="1"/>
</dbReference>
<dbReference type="Gene3D" id="3.40.47.10">
    <property type="match status" value="1"/>
</dbReference>
<keyword evidence="2 5" id="KW-0808">Transferase</keyword>
<dbReference type="OrthoDB" id="9786288at2"/>
<organism evidence="5 6">
    <name type="scientific">Lacipirellula limnantheis</name>
    <dbReference type="NCBI Taxonomy" id="2528024"/>
    <lineage>
        <taxon>Bacteria</taxon>
        <taxon>Pseudomonadati</taxon>
        <taxon>Planctomycetota</taxon>
        <taxon>Planctomycetia</taxon>
        <taxon>Pirellulales</taxon>
        <taxon>Lacipirellulaceae</taxon>
        <taxon>Lacipirellula</taxon>
    </lineage>
</organism>
<sequence>MRFINEIFTAPLGEAWTNERLLAAAEEVVDALPAEERENVRNFVRFQLVGERSRRTVVQNLFGLTDFQSRASAYEAGADHALTELAQQIEPVVAGSGVTFDAIVTTTSTGNLMPGLSYRLAQRLGTLVRPESLMIDLANVGCTGSSKALNLVNSLAPNFRHVLVVAVELPTTLINVRTADLDIWQGNCTFGDGAAALWVSNDVESGASALAVEEFRYQQFAEAGLDLIRWGYDEYYGFRLRDHATFESDVKQTVAEALRETQDGWKDEPRWAIHPAGIALLMRLSRELKMPKDAIQPSVAQYRENSNMSSVSILYVLKQIAAATQVGSAVNLLTMGAGFNVIYGRVRRVR</sequence>
<dbReference type="KEGG" id="llh:I41_32970"/>
<dbReference type="InterPro" id="IPR016039">
    <property type="entry name" value="Thiolase-like"/>
</dbReference>
<dbReference type="GO" id="GO:0016747">
    <property type="term" value="F:acyltransferase activity, transferring groups other than amino-acyl groups"/>
    <property type="evidence" value="ECO:0007669"/>
    <property type="project" value="InterPro"/>
</dbReference>
<dbReference type="EC" id="2.3.1.-" evidence="5"/>
<comment type="similarity">
    <text evidence="1">Belongs to the thiolase-like superfamily. Chalcone/stilbene synthases family.</text>
</comment>
<evidence type="ECO:0000259" key="3">
    <source>
        <dbReference type="Pfam" id="PF00195"/>
    </source>
</evidence>
<keyword evidence="5" id="KW-0012">Acyltransferase</keyword>
<dbReference type="InterPro" id="IPR001099">
    <property type="entry name" value="Chalcone/stilbene_synt_N"/>
</dbReference>